<dbReference type="InterPro" id="IPR016197">
    <property type="entry name" value="Chromo-like_dom_sf"/>
</dbReference>
<dbReference type="OrthoDB" id="433924at2759"/>
<dbReference type="CDD" id="cd00024">
    <property type="entry name" value="CD_CSD"/>
    <property type="match status" value="1"/>
</dbReference>
<feature type="compositionally biased region" description="Basic and acidic residues" evidence="3">
    <location>
        <begin position="196"/>
        <end position="215"/>
    </location>
</feature>
<dbReference type="SUPFAM" id="SSF54160">
    <property type="entry name" value="Chromo domain-like"/>
    <property type="match status" value="1"/>
</dbReference>
<dbReference type="GO" id="GO:0005721">
    <property type="term" value="C:pericentric heterochromatin"/>
    <property type="evidence" value="ECO:0000318"/>
    <property type="project" value="GO_Central"/>
</dbReference>
<dbReference type="Gene3D" id="2.40.50.40">
    <property type="match status" value="1"/>
</dbReference>
<dbReference type="Pfam" id="PF00385">
    <property type="entry name" value="Chromo"/>
    <property type="match status" value="1"/>
</dbReference>
<dbReference type="InterPro" id="IPR000953">
    <property type="entry name" value="Chromo/chromo_shadow_dom"/>
</dbReference>
<evidence type="ECO:0000313" key="5">
    <source>
        <dbReference type="Proteomes" id="UP000005239"/>
    </source>
</evidence>
<evidence type="ECO:0000313" key="4">
    <source>
        <dbReference type="EnsemblMetazoa" id="PPA22306.1"/>
    </source>
</evidence>
<dbReference type="InterPro" id="IPR051219">
    <property type="entry name" value="Heterochromatin_chromo-domain"/>
</dbReference>
<organism evidence="4 5">
    <name type="scientific">Pristionchus pacificus</name>
    <name type="common">Parasitic nematode worm</name>
    <dbReference type="NCBI Taxonomy" id="54126"/>
    <lineage>
        <taxon>Eukaryota</taxon>
        <taxon>Metazoa</taxon>
        <taxon>Ecdysozoa</taxon>
        <taxon>Nematoda</taxon>
        <taxon>Chromadorea</taxon>
        <taxon>Rhabditida</taxon>
        <taxon>Rhabditina</taxon>
        <taxon>Diplogasteromorpha</taxon>
        <taxon>Diplogasteroidea</taxon>
        <taxon>Neodiplogasteridae</taxon>
        <taxon>Pristionchus</taxon>
    </lineage>
</organism>
<dbReference type="SMART" id="SM00298">
    <property type="entry name" value="CHROMO"/>
    <property type="match status" value="1"/>
</dbReference>
<dbReference type="PANTHER" id="PTHR22812">
    <property type="entry name" value="CHROMOBOX PROTEIN"/>
    <property type="match status" value="1"/>
</dbReference>
<evidence type="ECO:0000256" key="2">
    <source>
        <dbReference type="ARBA" id="ARBA00023242"/>
    </source>
</evidence>
<proteinExistence type="predicted"/>
<feature type="compositionally biased region" description="Polar residues" evidence="3">
    <location>
        <begin position="106"/>
        <end position="118"/>
    </location>
</feature>
<dbReference type="GO" id="GO:0005634">
    <property type="term" value="C:nucleus"/>
    <property type="evidence" value="ECO:0007669"/>
    <property type="project" value="UniProtKB-SubCell"/>
</dbReference>
<gene>
    <name evidence="4" type="primary">WBGene00111860</name>
</gene>
<evidence type="ECO:0000256" key="3">
    <source>
        <dbReference type="SAM" id="MobiDB-lite"/>
    </source>
</evidence>
<dbReference type="PROSITE" id="PS50013">
    <property type="entry name" value="CHROMO_2"/>
    <property type="match status" value="1"/>
</dbReference>
<dbReference type="GO" id="GO:0003682">
    <property type="term" value="F:chromatin binding"/>
    <property type="evidence" value="ECO:0000318"/>
    <property type="project" value="GO_Central"/>
</dbReference>
<dbReference type="AlphaFoldDB" id="A0A454XVS2"/>
<accession>A0A454XVS2</accession>
<protein>
    <submittedName>
        <fullName evidence="4">Chromo domain-containing protein</fullName>
    </submittedName>
</protein>
<reference evidence="5" key="1">
    <citation type="journal article" date="2008" name="Nat. Genet.">
        <title>The Pristionchus pacificus genome provides a unique perspective on nematode lifestyle and parasitism.</title>
        <authorList>
            <person name="Dieterich C."/>
            <person name="Clifton S.W."/>
            <person name="Schuster L.N."/>
            <person name="Chinwalla A."/>
            <person name="Delehaunty K."/>
            <person name="Dinkelacker I."/>
            <person name="Fulton L."/>
            <person name="Fulton R."/>
            <person name="Godfrey J."/>
            <person name="Minx P."/>
            <person name="Mitreva M."/>
            <person name="Roeseler W."/>
            <person name="Tian H."/>
            <person name="Witte H."/>
            <person name="Yang S.P."/>
            <person name="Wilson R.K."/>
            <person name="Sommer R.J."/>
        </authorList>
    </citation>
    <scope>NUCLEOTIDE SEQUENCE [LARGE SCALE GENOMIC DNA]</scope>
    <source>
        <strain evidence="5">PS312</strain>
    </source>
</reference>
<feature type="region of interest" description="Disordered" evidence="3">
    <location>
        <begin position="79"/>
        <end position="215"/>
    </location>
</feature>
<reference evidence="4" key="2">
    <citation type="submission" date="2022-06" db="UniProtKB">
        <authorList>
            <consortium name="EnsemblMetazoa"/>
        </authorList>
    </citation>
    <scope>IDENTIFICATION</scope>
    <source>
        <strain evidence="4">PS312</strain>
    </source>
</reference>
<dbReference type="EnsemblMetazoa" id="PPA22306.1">
    <property type="protein sequence ID" value="PPA22306.1"/>
    <property type="gene ID" value="WBGene00111860"/>
</dbReference>
<keyword evidence="2" id="KW-0539">Nucleus</keyword>
<feature type="compositionally biased region" description="Acidic residues" evidence="3">
    <location>
        <begin position="155"/>
        <end position="170"/>
    </location>
</feature>
<feature type="compositionally biased region" description="Basic and acidic residues" evidence="3">
    <location>
        <begin position="129"/>
        <end position="154"/>
    </location>
</feature>
<dbReference type="Proteomes" id="UP000005239">
    <property type="component" value="Unassembled WGS sequence"/>
</dbReference>
<dbReference type="GO" id="GO:0031507">
    <property type="term" value="P:heterochromatin formation"/>
    <property type="evidence" value="ECO:0000318"/>
    <property type="project" value="GO_Central"/>
</dbReference>
<name>A0A454XVS2_PRIPA</name>
<accession>A0A8R1UFX9</accession>
<comment type="subcellular location">
    <subcellularLocation>
        <location evidence="1">Nucleus</location>
    </subcellularLocation>
</comment>
<sequence>MATKKKSALATPGRKITIEVNADGEALYDVQEIHKMRLTVDGDAEFLVKWKGYKTPTWEPLCNLDSSSPMMVAFMSKVAASGKPPRVFTPRKSTGPSTPRRAASGSAKNTPTKPSTPTRPVRHVQLKTIDTREREAALARARREQAEAQERDEKEQEGERDEEEKEENDAADERRVQKRPRLEENEEEAVQVPKRARQDEVVKKVEEKKGRCSIM</sequence>
<keyword evidence="5" id="KW-1185">Reference proteome</keyword>
<feature type="compositionally biased region" description="Basic and acidic residues" evidence="3">
    <location>
        <begin position="171"/>
        <end position="183"/>
    </location>
</feature>
<dbReference type="InterPro" id="IPR023780">
    <property type="entry name" value="Chromo_domain"/>
</dbReference>
<evidence type="ECO:0000256" key="1">
    <source>
        <dbReference type="ARBA" id="ARBA00004123"/>
    </source>
</evidence>